<organism evidence="2 3">
    <name type="scientific">Microbulbifer aestuariivivens</name>
    <dbReference type="NCBI Taxonomy" id="1908308"/>
    <lineage>
        <taxon>Bacteria</taxon>
        <taxon>Pseudomonadati</taxon>
        <taxon>Pseudomonadota</taxon>
        <taxon>Gammaproteobacteria</taxon>
        <taxon>Cellvibrionales</taxon>
        <taxon>Microbulbiferaceae</taxon>
        <taxon>Microbulbifer</taxon>
    </lineage>
</organism>
<evidence type="ECO:0000313" key="2">
    <source>
        <dbReference type="EMBL" id="GAA5524868.1"/>
    </source>
</evidence>
<gene>
    <name evidence="2" type="ORF">Maes01_01427</name>
</gene>
<feature type="domain" description="Hemerythrin-like" evidence="1">
    <location>
        <begin position="6"/>
        <end position="140"/>
    </location>
</feature>
<evidence type="ECO:0000259" key="1">
    <source>
        <dbReference type="Pfam" id="PF01814"/>
    </source>
</evidence>
<reference evidence="2 3" key="1">
    <citation type="submission" date="2024-02" db="EMBL/GenBank/DDBJ databases">
        <title>Microbulbifer aestuariivivens NBRC 112533.</title>
        <authorList>
            <person name="Ichikawa N."/>
            <person name="Katano-Makiyama Y."/>
            <person name="Hidaka K."/>
        </authorList>
    </citation>
    <scope>NUCLEOTIDE SEQUENCE [LARGE SCALE GENOMIC DNA]</scope>
    <source>
        <strain evidence="2 3">NBRC 112533</strain>
    </source>
</reference>
<name>A0ABP9WNU7_9GAMM</name>
<evidence type="ECO:0000313" key="3">
    <source>
        <dbReference type="Proteomes" id="UP001408594"/>
    </source>
</evidence>
<sequence length="190" mass="22177">MHYLYRQLCDDHRNMQSLLDALEQLTKDLARREREPETLSLILDAIDYINTYPDRWHHPIEDLAMQRLLLHTEADRDIIEAIQGEHQAITSATRHMNALFYAIANDAAVERGQLFSATQEYLQLQRDHMQRENESIFPQLFALLSADDWAAVEAQLQRQQDPLFGPDLKRLYESLHDYVVGLHEPLRASA</sequence>
<dbReference type="PANTHER" id="PTHR39966:SF1">
    <property type="entry name" value="HEMERYTHRIN-LIKE DOMAIN-CONTAINING PROTEIN"/>
    <property type="match status" value="1"/>
</dbReference>
<dbReference type="InterPro" id="IPR012312">
    <property type="entry name" value="Hemerythrin-like"/>
</dbReference>
<keyword evidence="3" id="KW-1185">Reference proteome</keyword>
<dbReference type="EMBL" id="BAABRT010000009">
    <property type="protein sequence ID" value="GAA5524868.1"/>
    <property type="molecule type" value="Genomic_DNA"/>
</dbReference>
<dbReference type="Pfam" id="PF01814">
    <property type="entry name" value="Hemerythrin"/>
    <property type="match status" value="1"/>
</dbReference>
<proteinExistence type="predicted"/>
<comment type="caution">
    <text evidence="2">The sequence shown here is derived from an EMBL/GenBank/DDBJ whole genome shotgun (WGS) entry which is preliminary data.</text>
</comment>
<accession>A0ABP9WNU7</accession>
<dbReference type="PANTHER" id="PTHR39966">
    <property type="entry name" value="BLL2471 PROTEIN-RELATED"/>
    <property type="match status" value="1"/>
</dbReference>
<dbReference type="RefSeq" id="WP_345550120.1">
    <property type="nucleotide sequence ID" value="NZ_BAABRT010000009.1"/>
</dbReference>
<protein>
    <recommendedName>
        <fullName evidence="1">Hemerythrin-like domain-containing protein</fullName>
    </recommendedName>
</protein>
<dbReference type="Gene3D" id="1.20.120.520">
    <property type="entry name" value="nmb1532 protein domain like"/>
    <property type="match status" value="1"/>
</dbReference>
<dbReference type="Proteomes" id="UP001408594">
    <property type="component" value="Unassembled WGS sequence"/>
</dbReference>